<reference evidence="2" key="1">
    <citation type="submission" date="2015-11" db="EMBL/GenBank/DDBJ databases">
        <title>De novo transcriptome assembly of four potential Pierce s Disease insect vectors from Arizona vineyards.</title>
        <authorList>
            <person name="Tassone E.E."/>
        </authorList>
    </citation>
    <scope>NUCLEOTIDE SEQUENCE</scope>
</reference>
<feature type="non-terminal residue" evidence="2">
    <location>
        <position position="1"/>
    </location>
</feature>
<name>A0A1B6HBG5_9HEMI</name>
<organism evidence="2">
    <name type="scientific">Homalodisca liturata</name>
    <dbReference type="NCBI Taxonomy" id="320908"/>
    <lineage>
        <taxon>Eukaryota</taxon>
        <taxon>Metazoa</taxon>
        <taxon>Ecdysozoa</taxon>
        <taxon>Arthropoda</taxon>
        <taxon>Hexapoda</taxon>
        <taxon>Insecta</taxon>
        <taxon>Pterygota</taxon>
        <taxon>Neoptera</taxon>
        <taxon>Paraneoptera</taxon>
        <taxon>Hemiptera</taxon>
        <taxon>Auchenorrhyncha</taxon>
        <taxon>Membracoidea</taxon>
        <taxon>Cicadellidae</taxon>
        <taxon>Cicadellinae</taxon>
        <taxon>Proconiini</taxon>
        <taxon>Homalodisca</taxon>
    </lineage>
</organism>
<feature type="compositionally biased region" description="Low complexity" evidence="1">
    <location>
        <begin position="95"/>
        <end position="105"/>
    </location>
</feature>
<dbReference type="EMBL" id="GECU01035754">
    <property type="protein sequence ID" value="JAS71952.1"/>
    <property type="molecule type" value="Transcribed_RNA"/>
</dbReference>
<sequence>KVPRLVGNDDDPRSDPQPDVQDSPLSPDPNGSDEEYDSDATVENLIPGSPDPWAFGPRPRQRPLNATAVEDLLLGPWEVLEAAITGIPLPPSPSPTRAAARRTPLQMMPLPQPRRL</sequence>
<accession>A0A1B6HBG5</accession>
<gene>
    <name evidence="2" type="ORF">g.22935</name>
</gene>
<evidence type="ECO:0000256" key="1">
    <source>
        <dbReference type="SAM" id="MobiDB-lite"/>
    </source>
</evidence>
<proteinExistence type="predicted"/>
<feature type="compositionally biased region" description="Acidic residues" evidence="1">
    <location>
        <begin position="31"/>
        <end position="40"/>
    </location>
</feature>
<dbReference type="AlphaFoldDB" id="A0A1B6HBG5"/>
<feature type="region of interest" description="Disordered" evidence="1">
    <location>
        <begin position="86"/>
        <end position="116"/>
    </location>
</feature>
<feature type="region of interest" description="Disordered" evidence="1">
    <location>
        <begin position="1"/>
        <end position="61"/>
    </location>
</feature>
<protein>
    <submittedName>
        <fullName evidence="2">Uncharacterized protein</fullName>
    </submittedName>
</protein>
<evidence type="ECO:0000313" key="2">
    <source>
        <dbReference type="EMBL" id="JAS71952.1"/>
    </source>
</evidence>
<feature type="non-terminal residue" evidence="2">
    <location>
        <position position="116"/>
    </location>
</feature>